<keyword evidence="2" id="KW-1185">Reference proteome</keyword>
<dbReference type="RefSeq" id="WP_119797632.1">
    <property type="nucleotide sequence ID" value="NZ_CP021659.1"/>
</dbReference>
<sequence>MINNDAMATTAPPTTPTPLGMDYAFLRKTGIEHIQRLAGELWTDHNTHDPGITLLECLCYAITDVSYRLSFEMKDLLAVLPTHGSNPSNISRAPLFTARDILTSHPVTLNDYRKLLIDIPGVRNAWIEKNPASLVPIYYEAQSNCLRLNQATETAKPLPLRGIYQVYIAKDDTVSDGKKEQALMKTVKARLHQYRQIAEDFADPILLPFEEITVKLHIVVADDVDLDRLAAHIYWQLSQAIAPTLSFHSLSARRQENRPIDTIFEGPPLANGFIDETELEGFDRKTTLRSSDFIHIILDMDGVQSVKKIALESSQKSGFHQPWVLELDLNYTPKLKPLQQLLESDLQFERQGILCQINIEAAKAHLKNVKEREAFDKKKQPLQDIPLPRGHYRHLGDYVSIQHDLPPNYGIGSLGLPDSVSPTRKIQAKQLKAYLLFFDQLLANYLAQLAHIRELFCPPIIGDTAPRSIQTYFTQSVTDVPELDSVLNPDHKTHLQQAIENVDTKITRENKLLNHLMARFGEQFIDDALLLYDKQQQRKPVISLGENKAPWQGFHLEDKLAFLQAYPQMSAARGSAFNYTQKRGIRTILLASKGVSADY</sequence>
<dbReference type="Proteomes" id="UP000261875">
    <property type="component" value="Chromosome"/>
</dbReference>
<dbReference type="KEGG" id="fsm:CCS41_12460"/>
<organism evidence="1 2">
    <name type="scientific">Candidatus Fukatsuia symbiotica</name>
    <dbReference type="NCBI Taxonomy" id="1878942"/>
    <lineage>
        <taxon>Bacteria</taxon>
        <taxon>Pseudomonadati</taxon>
        <taxon>Pseudomonadota</taxon>
        <taxon>Gammaproteobacteria</taxon>
        <taxon>Enterobacterales</taxon>
        <taxon>Yersiniaceae</taxon>
        <taxon>Candidatus Fukatsuia</taxon>
    </lineage>
</organism>
<evidence type="ECO:0000313" key="2">
    <source>
        <dbReference type="Proteomes" id="UP000261875"/>
    </source>
</evidence>
<accession>A0A2U8I7K1</accession>
<dbReference type="AlphaFoldDB" id="A0A2U8I7K1"/>
<name>A0A2U8I7K1_9GAMM</name>
<proteinExistence type="predicted"/>
<dbReference type="EMBL" id="CP021659">
    <property type="protein sequence ID" value="AWK15098.1"/>
    <property type="molecule type" value="Genomic_DNA"/>
</dbReference>
<protein>
    <submittedName>
        <fullName evidence="1">Uncharacterized protein</fullName>
    </submittedName>
</protein>
<gene>
    <name evidence="1" type="ORF">CCS41_12460</name>
</gene>
<evidence type="ECO:0000313" key="1">
    <source>
        <dbReference type="EMBL" id="AWK15098.1"/>
    </source>
</evidence>
<dbReference type="OrthoDB" id="8263000at2"/>
<reference evidence="1 2" key="1">
    <citation type="submission" date="2017-05" db="EMBL/GenBank/DDBJ databases">
        <title>Genome sequence of Candidatus Fukatsuia symbiotica and Candidatus Hamiltonella defensa from Acyrthosiphon pisum strain 5D.</title>
        <authorList>
            <person name="Patel V.A."/>
            <person name="Chevignon G."/>
            <person name="Russell J.A."/>
            <person name="Oliver K.M."/>
        </authorList>
    </citation>
    <scope>NUCLEOTIDE SEQUENCE [LARGE SCALE GENOMIC DNA]</scope>
    <source>
        <strain evidence="1 2">5D</strain>
    </source>
</reference>